<feature type="transmembrane region" description="Helical" evidence="1">
    <location>
        <begin position="54"/>
        <end position="79"/>
    </location>
</feature>
<feature type="transmembrane region" description="Helical" evidence="1">
    <location>
        <begin position="16"/>
        <end position="34"/>
    </location>
</feature>
<accession>A0AAN6A674</accession>
<evidence type="ECO:0000313" key="2">
    <source>
        <dbReference type="EMBL" id="HBH1542582.1"/>
    </source>
</evidence>
<protein>
    <submittedName>
        <fullName evidence="2">Uncharacterized protein</fullName>
    </submittedName>
</protein>
<keyword evidence="1" id="KW-0812">Transmembrane</keyword>
<dbReference type="AlphaFoldDB" id="A0AAN6A674"/>
<gene>
    <name evidence="2" type="ORF">KRM00_002068</name>
</gene>
<evidence type="ECO:0000313" key="3">
    <source>
        <dbReference type="Proteomes" id="UP000878956"/>
    </source>
</evidence>
<sequence>MEEEDRIKKRKDIKDSIIGFVVKVFIMGIGFMYMNDHMEAGILNFSLPSGKELFSINAFLILKFLFNLTLIIEGFTIIVSMMNYYIENL</sequence>
<comment type="caution">
    <text evidence="2">The sequence shown here is derived from an EMBL/GenBank/DDBJ whole genome shotgun (WGS) entry which is preliminary data.</text>
</comment>
<reference evidence="2" key="2">
    <citation type="submission" date="2021-06" db="EMBL/GenBank/DDBJ databases">
        <authorList>
            <consortium name="NCBI Pathogen Detection Project"/>
        </authorList>
    </citation>
    <scope>NUCLEOTIDE SEQUENCE</scope>
    <source>
        <strain evidence="2">HN1000</strain>
    </source>
</reference>
<organism evidence="2 3">
    <name type="scientific">Clostridioides difficile</name>
    <name type="common">Peptoclostridium difficile</name>
    <dbReference type="NCBI Taxonomy" id="1496"/>
    <lineage>
        <taxon>Bacteria</taxon>
        <taxon>Bacillati</taxon>
        <taxon>Bacillota</taxon>
        <taxon>Clostridia</taxon>
        <taxon>Peptostreptococcales</taxon>
        <taxon>Peptostreptococcaceae</taxon>
        <taxon>Clostridioides</taxon>
    </lineage>
</organism>
<name>A0AAN6A674_CLODI</name>
<reference evidence="2" key="1">
    <citation type="journal article" date="2018" name="Genome Biol.">
        <title>SKESA: strategic k-mer extension for scrupulous assemblies.</title>
        <authorList>
            <person name="Souvorov A."/>
            <person name="Agarwala R."/>
            <person name="Lipman D.J."/>
        </authorList>
    </citation>
    <scope>NUCLEOTIDE SEQUENCE</scope>
    <source>
        <strain evidence="2">HN1000</strain>
    </source>
</reference>
<dbReference type="RefSeq" id="WP_009899513.1">
    <property type="nucleotide sequence ID" value="NZ_FUQT01000003.1"/>
</dbReference>
<dbReference type="EMBL" id="DAEPXK010000019">
    <property type="protein sequence ID" value="HBH1542582.1"/>
    <property type="molecule type" value="Genomic_DNA"/>
</dbReference>
<evidence type="ECO:0000256" key="1">
    <source>
        <dbReference type="SAM" id="Phobius"/>
    </source>
</evidence>
<keyword evidence="1" id="KW-1133">Transmembrane helix</keyword>
<keyword evidence="1" id="KW-0472">Membrane</keyword>
<dbReference type="Proteomes" id="UP000878956">
    <property type="component" value="Unassembled WGS sequence"/>
</dbReference>
<proteinExistence type="predicted"/>